<dbReference type="Proteomes" id="UP000799771">
    <property type="component" value="Unassembled WGS sequence"/>
</dbReference>
<proteinExistence type="predicted"/>
<dbReference type="GeneID" id="54403951"/>
<keyword evidence="2" id="KW-1185">Reference proteome</keyword>
<sequence>MSVCLNTHLSTIQITMTLTMNLKLERSPSFLRADPTCSALLSANDGIYTRIRIRSAMYITNSSLIVSRCVVSMSIPLRHFNDMSRIHHVVNVASLLRSRHAERMAQFTQSPHSHTNQTTRIAQMQVDVGRGEKSNMDYRHTTCCILTLRCLRFPLHSSLGSETELLGRCGRYAHAADLRHV</sequence>
<evidence type="ECO:0000313" key="2">
    <source>
        <dbReference type="Proteomes" id="UP000799771"/>
    </source>
</evidence>
<accession>A0A6A6AAT7</accession>
<dbReference type="AlphaFoldDB" id="A0A6A6AAT7"/>
<gene>
    <name evidence="1" type="ORF">P153DRAFT_28725</name>
</gene>
<protein>
    <submittedName>
        <fullName evidence="1">Uncharacterized protein</fullName>
    </submittedName>
</protein>
<dbReference type="EMBL" id="ML977507">
    <property type="protein sequence ID" value="KAF2128940.1"/>
    <property type="molecule type" value="Genomic_DNA"/>
</dbReference>
<name>A0A6A6AAT7_9PLEO</name>
<evidence type="ECO:0000313" key="1">
    <source>
        <dbReference type="EMBL" id="KAF2128940.1"/>
    </source>
</evidence>
<dbReference type="RefSeq" id="XP_033523329.1">
    <property type="nucleotide sequence ID" value="XM_033663519.1"/>
</dbReference>
<organism evidence="1 2">
    <name type="scientific">Dothidotthia symphoricarpi CBS 119687</name>
    <dbReference type="NCBI Taxonomy" id="1392245"/>
    <lineage>
        <taxon>Eukaryota</taxon>
        <taxon>Fungi</taxon>
        <taxon>Dikarya</taxon>
        <taxon>Ascomycota</taxon>
        <taxon>Pezizomycotina</taxon>
        <taxon>Dothideomycetes</taxon>
        <taxon>Pleosporomycetidae</taxon>
        <taxon>Pleosporales</taxon>
        <taxon>Dothidotthiaceae</taxon>
        <taxon>Dothidotthia</taxon>
    </lineage>
</organism>
<reference evidence="1" key="1">
    <citation type="journal article" date="2020" name="Stud. Mycol.">
        <title>101 Dothideomycetes genomes: a test case for predicting lifestyles and emergence of pathogens.</title>
        <authorList>
            <person name="Haridas S."/>
            <person name="Albert R."/>
            <person name="Binder M."/>
            <person name="Bloem J."/>
            <person name="Labutti K."/>
            <person name="Salamov A."/>
            <person name="Andreopoulos B."/>
            <person name="Baker S."/>
            <person name="Barry K."/>
            <person name="Bills G."/>
            <person name="Bluhm B."/>
            <person name="Cannon C."/>
            <person name="Castanera R."/>
            <person name="Culley D."/>
            <person name="Daum C."/>
            <person name="Ezra D."/>
            <person name="Gonzalez J."/>
            <person name="Henrissat B."/>
            <person name="Kuo A."/>
            <person name="Liang C."/>
            <person name="Lipzen A."/>
            <person name="Lutzoni F."/>
            <person name="Magnuson J."/>
            <person name="Mondo S."/>
            <person name="Nolan M."/>
            <person name="Ohm R."/>
            <person name="Pangilinan J."/>
            <person name="Park H.-J."/>
            <person name="Ramirez L."/>
            <person name="Alfaro M."/>
            <person name="Sun H."/>
            <person name="Tritt A."/>
            <person name="Yoshinaga Y."/>
            <person name="Zwiers L.-H."/>
            <person name="Turgeon B."/>
            <person name="Goodwin S."/>
            <person name="Spatafora J."/>
            <person name="Crous P."/>
            <person name="Grigoriev I."/>
        </authorList>
    </citation>
    <scope>NUCLEOTIDE SEQUENCE</scope>
    <source>
        <strain evidence="1">CBS 119687</strain>
    </source>
</reference>